<accession>A0A1X7LTL5</accession>
<feature type="region of interest" description="Disordered" evidence="1">
    <location>
        <begin position="146"/>
        <end position="187"/>
    </location>
</feature>
<protein>
    <submittedName>
        <fullName evidence="2">Uncharacterized membrane protein</fullName>
    </submittedName>
</protein>
<dbReference type="Pfam" id="PF13801">
    <property type="entry name" value="Metal_resist"/>
    <property type="match status" value="1"/>
</dbReference>
<feature type="compositionally biased region" description="Low complexity" evidence="1">
    <location>
        <begin position="169"/>
        <end position="187"/>
    </location>
</feature>
<evidence type="ECO:0000313" key="3">
    <source>
        <dbReference type="Proteomes" id="UP000193228"/>
    </source>
</evidence>
<dbReference type="OrthoDB" id="8636739at2"/>
<dbReference type="STRING" id="1515439.SAMN06265784_108192"/>
<dbReference type="Proteomes" id="UP000193228">
    <property type="component" value="Unassembled WGS sequence"/>
</dbReference>
<gene>
    <name evidence="2" type="ORF">SAMN06265784_108192</name>
</gene>
<sequence>MNGRSWKFALLGSVMLNVFLLGAIAGGAYQWFAAHGAGQPAVAQQRALRFAAEPLPAERQQAFIEGLKNARREGRQYAREGREGRREVLRLLAAPQFDRAALDAALARTRAADSSLRALVEASVADFAATLSPEERVEFADSLKLRGQWREAQPVPNAKNRANDKSQTNAPASVPANAAPADAASDD</sequence>
<dbReference type="RefSeq" id="WP_085487423.1">
    <property type="nucleotide sequence ID" value="NZ_FXAT01000008.1"/>
</dbReference>
<name>A0A1X7LTL5_9BURK</name>
<evidence type="ECO:0000313" key="2">
    <source>
        <dbReference type="EMBL" id="SMG56479.1"/>
    </source>
</evidence>
<reference evidence="3" key="1">
    <citation type="submission" date="2017-04" db="EMBL/GenBank/DDBJ databases">
        <authorList>
            <person name="Varghese N."/>
            <person name="Submissions S."/>
        </authorList>
    </citation>
    <scope>NUCLEOTIDE SEQUENCE [LARGE SCALE GENOMIC DNA]</scope>
    <source>
        <strain evidence="3">LMG 29540</strain>
    </source>
</reference>
<organism evidence="2 3">
    <name type="scientific">Paraburkholderia susongensis</name>
    <dbReference type="NCBI Taxonomy" id="1515439"/>
    <lineage>
        <taxon>Bacteria</taxon>
        <taxon>Pseudomonadati</taxon>
        <taxon>Pseudomonadota</taxon>
        <taxon>Betaproteobacteria</taxon>
        <taxon>Burkholderiales</taxon>
        <taxon>Burkholderiaceae</taxon>
        <taxon>Paraburkholderia</taxon>
    </lineage>
</organism>
<evidence type="ECO:0000256" key="1">
    <source>
        <dbReference type="SAM" id="MobiDB-lite"/>
    </source>
</evidence>
<dbReference type="InterPro" id="IPR025961">
    <property type="entry name" value="Metal_resist"/>
</dbReference>
<dbReference type="AlphaFoldDB" id="A0A1X7LTL5"/>
<dbReference type="Gene3D" id="1.20.120.1490">
    <property type="match status" value="1"/>
</dbReference>
<keyword evidence="3" id="KW-1185">Reference proteome</keyword>
<dbReference type="EMBL" id="FXAT01000008">
    <property type="protein sequence ID" value="SMG56479.1"/>
    <property type="molecule type" value="Genomic_DNA"/>
</dbReference>
<proteinExistence type="predicted"/>